<evidence type="ECO:0008006" key="3">
    <source>
        <dbReference type="Google" id="ProtNLM"/>
    </source>
</evidence>
<dbReference type="EMBL" id="CAKKTJ010000160">
    <property type="protein sequence ID" value="CAH0476779.1"/>
    <property type="molecule type" value="Genomic_DNA"/>
</dbReference>
<gene>
    <name evidence="1" type="ORF">PBS003_LOCUS3548</name>
</gene>
<dbReference type="InterPro" id="IPR052727">
    <property type="entry name" value="Rab4/Rab5_effector"/>
</dbReference>
<proteinExistence type="predicted"/>
<dbReference type="Proteomes" id="UP001160483">
    <property type="component" value="Unassembled WGS sequence"/>
</dbReference>
<dbReference type="InterPro" id="IPR013083">
    <property type="entry name" value="Znf_RING/FYVE/PHD"/>
</dbReference>
<evidence type="ECO:0000313" key="1">
    <source>
        <dbReference type="EMBL" id="CAH0476779.1"/>
    </source>
</evidence>
<reference evidence="1" key="1">
    <citation type="submission" date="2021-11" db="EMBL/GenBank/DDBJ databases">
        <authorList>
            <person name="Islam A."/>
            <person name="Islam S."/>
            <person name="Flora M.S."/>
            <person name="Rahman M."/>
            <person name="Ziaur R.M."/>
            <person name="Epstein J.H."/>
            <person name="Hassan M."/>
            <person name="Klassen M."/>
            <person name="Woodard K."/>
            <person name="Webb A."/>
            <person name="Webby R.J."/>
            <person name="El Zowalaty M.E."/>
        </authorList>
    </citation>
    <scope>NUCLEOTIDE SEQUENCE</scope>
    <source>
        <strain evidence="1">Pbs3</strain>
    </source>
</reference>
<dbReference type="PANTHER" id="PTHR13510">
    <property type="entry name" value="FYVE-FINGER-CONTAINING RAB5 EFFECTOR PROTEIN RABENOSYN-5-RELATED"/>
    <property type="match status" value="1"/>
</dbReference>
<comment type="caution">
    <text evidence="1">The sequence shown here is derived from an EMBL/GenBank/DDBJ whole genome shotgun (WGS) entry which is preliminary data.</text>
</comment>
<dbReference type="Gene3D" id="3.30.40.10">
    <property type="entry name" value="Zinc/RING finger domain, C3HC4 (zinc finger)"/>
    <property type="match status" value="1"/>
</dbReference>
<organism evidence="1 2">
    <name type="scientific">Peronospora belbahrii</name>
    <dbReference type="NCBI Taxonomy" id="622444"/>
    <lineage>
        <taxon>Eukaryota</taxon>
        <taxon>Sar</taxon>
        <taxon>Stramenopiles</taxon>
        <taxon>Oomycota</taxon>
        <taxon>Peronosporomycetes</taxon>
        <taxon>Peronosporales</taxon>
        <taxon>Peronosporaceae</taxon>
        <taxon>Peronospora</taxon>
    </lineage>
</organism>
<sequence length="525" mass="58447">MAAYTPEIAQLPPSSAAVAGSSSIASMVVVGHLDGNLNDVMYGLMATDTAELKLRLQYMVDPEVLDTSMMSCIEKPSAAKPFHFVGKQWVRRGETSRVNSNSRRPRDFVLLVASGVMRHKISGQTEAQEIGYYLCHSMEMQECELSYEPARGWLSTCSLFTPTNGSSAQTDVFSRGYVNFKGKMQDYQAEAMMSSLMLAGVAEAASCGRSKKLSWMLMNVKGAAEEFRRRQPEAKSASNCCGICDRKFGVLHSVASCTLCQVIICSRCRVSRDLCFLNRQDVVLRTTYNKSVGESRHQGSRQVECRTVLLCKNCKMNASHMDASVMARQEAKDRYGFHETARTDLIDDSRISHSCSQSGSEVSYQGEGTAEISLWTPVTDTTKLQGCNDTTLLNEPRDDMNDVVKTKVVRVDNGHANWSDSAVNTTLDSSFASTLPSPRDRDSSQEEYSMEVSFTCPYEPRLQYSTHETSTSAGQYQADLMRRMQELQKSAESVYQFTSRMSANTHYRHDNVVSLNSKVYISELD</sequence>
<evidence type="ECO:0000313" key="2">
    <source>
        <dbReference type="Proteomes" id="UP001160483"/>
    </source>
</evidence>
<name>A0AAU9KSI8_9STRA</name>
<protein>
    <recommendedName>
        <fullName evidence="3">FYVE-type domain-containing protein</fullName>
    </recommendedName>
</protein>
<dbReference type="PANTHER" id="PTHR13510:SF44">
    <property type="entry name" value="RABENOSYN-5"/>
    <property type="match status" value="1"/>
</dbReference>
<accession>A0AAU9KSI8</accession>
<dbReference type="AlphaFoldDB" id="A0AAU9KSI8"/>